<name>A0ABX9DY36_9PSEU</name>
<evidence type="ECO:0000313" key="1">
    <source>
        <dbReference type="EMBL" id="RAS59463.1"/>
    </source>
</evidence>
<gene>
    <name evidence="1" type="ORF">C8D87_11475</name>
</gene>
<proteinExistence type="predicted"/>
<sequence length="66" mass="7494">MPCREIDVSLRFRMRDAVSTGQGYLLPGGAFELIDIRSEHRKAQYGELPPAVSVALRRSRTRSIDF</sequence>
<accession>A0ABX9DY36</accession>
<dbReference type="Proteomes" id="UP000248714">
    <property type="component" value="Unassembled WGS sequence"/>
</dbReference>
<reference evidence="1 2" key="1">
    <citation type="submission" date="2018-06" db="EMBL/GenBank/DDBJ databases">
        <title>Genomic Encyclopedia of Type Strains, Phase IV (KMG-IV): sequencing the most valuable type-strain genomes for metagenomic binning, comparative biology and taxonomic classification.</title>
        <authorList>
            <person name="Goeker M."/>
        </authorList>
    </citation>
    <scope>NUCLEOTIDE SEQUENCE [LARGE SCALE GENOMIC DNA]</scope>
    <source>
        <strain evidence="1 2">DSM 45479</strain>
    </source>
</reference>
<dbReference type="EMBL" id="QLTT01000014">
    <property type="protein sequence ID" value="RAS59463.1"/>
    <property type="molecule type" value="Genomic_DNA"/>
</dbReference>
<organism evidence="1 2">
    <name type="scientific">Lentzea atacamensis</name>
    <dbReference type="NCBI Taxonomy" id="531938"/>
    <lineage>
        <taxon>Bacteria</taxon>
        <taxon>Bacillati</taxon>
        <taxon>Actinomycetota</taxon>
        <taxon>Actinomycetes</taxon>
        <taxon>Pseudonocardiales</taxon>
        <taxon>Pseudonocardiaceae</taxon>
        <taxon>Lentzea</taxon>
    </lineage>
</organism>
<keyword evidence="2" id="KW-1185">Reference proteome</keyword>
<evidence type="ECO:0000313" key="2">
    <source>
        <dbReference type="Proteomes" id="UP000248714"/>
    </source>
</evidence>
<protein>
    <submittedName>
        <fullName evidence="1">Uncharacterized protein</fullName>
    </submittedName>
</protein>
<comment type="caution">
    <text evidence="1">The sequence shown here is derived from an EMBL/GenBank/DDBJ whole genome shotgun (WGS) entry which is preliminary data.</text>
</comment>